<dbReference type="Proteomes" id="UP000479639">
    <property type="component" value="Unassembled WGS sequence"/>
</dbReference>
<proteinExistence type="predicted"/>
<gene>
    <name evidence="1" type="ORF">F8D48_00745</name>
</gene>
<dbReference type="AlphaFoldDB" id="A0A7C8FXY1"/>
<evidence type="ECO:0000313" key="1">
    <source>
        <dbReference type="EMBL" id="KAB1651586.1"/>
    </source>
</evidence>
<organism evidence="1 2">
    <name type="scientific">Adlercreutzia muris</name>
    <dbReference type="NCBI Taxonomy" id="1796610"/>
    <lineage>
        <taxon>Bacteria</taxon>
        <taxon>Bacillati</taxon>
        <taxon>Actinomycetota</taxon>
        <taxon>Coriobacteriia</taxon>
        <taxon>Eggerthellales</taxon>
        <taxon>Eggerthellaceae</taxon>
        <taxon>Adlercreutzia</taxon>
    </lineage>
</organism>
<keyword evidence="2" id="KW-1185">Reference proteome</keyword>
<dbReference type="EMBL" id="WAJS01000001">
    <property type="protein sequence ID" value="KAB1651586.1"/>
    <property type="molecule type" value="Genomic_DNA"/>
</dbReference>
<dbReference type="RefSeq" id="WP_151429549.1">
    <property type="nucleotide sequence ID" value="NZ_JANJZI010000004.1"/>
</dbReference>
<name>A0A7C8FXY1_9ACTN</name>
<evidence type="ECO:0000313" key="2">
    <source>
        <dbReference type="Proteomes" id="UP000479639"/>
    </source>
</evidence>
<comment type="caution">
    <text evidence="1">The sequence shown here is derived from an EMBL/GenBank/DDBJ whole genome shotgun (WGS) entry which is preliminary data.</text>
</comment>
<accession>A0A7C8FXY1</accession>
<sequence length="86" mass="9795">MSKSKSMSRSKAFGFGHKTETETECLLLVTLTNKKVSLSWFFFLGMKSLPRSLKPDFAVFNAFSTKFYTFGKIGDFDHASSLRKPR</sequence>
<protein>
    <submittedName>
        <fullName evidence="1">Uncharacterized protein</fullName>
    </submittedName>
</protein>
<reference evidence="1 2" key="1">
    <citation type="submission" date="2019-09" db="EMBL/GenBank/DDBJ databases">
        <title>Whole genome shotgun sequencing (WGS) of Ellagibacter isourolithinifaciens DSM 104140(T) and Adlercreutzia muris DSM 29508(T).</title>
        <authorList>
            <person name="Stoll D.A."/>
            <person name="Danylec N."/>
            <person name="Huch M."/>
        </authorList>
    </citation>
    <scope>NUCLEOTIDE SEQUENCE [LARGE SCALE GENOMIC DNA]</scope>
    <source>
        <strain evidence="1 2">DSM 29508</strain>
    </source>
</reference>